<feature type="compositionally biased region" description="Polar residues" evidence="9">
    <location>
        <begin position="110"/>
        <end position="128"/>
    </location>
</feature>
<feature type="region of interest" description="Disordered" evidence="9">
    <location>
        <begin position="110"/>
        <end position="143"/>
    </location>
</feature>
<name>A0A9D3S305_ANGAN</name>
<evidence type="ECO:0000256" key="6">
    <source>
        <dbReference type="ARBA" id="ARBA00022932"/>
    </source>
</evidence>
<protein>
    <recommendedName>
        <fullName evidence="2">DNA-directed DNA polymerase</fullName>
        <ecNumber evidence="2">2.7.7.7</ecNumber>
    </recommendedName>
</protein>
<dbReference type="GO" id="GO:0006260">
    <property type="term" value="P:DNA replication"/>
    <property type="evidence" value="ECO:0007669"/>
    <property type="project" value="UniProtKB-KW"/>
</dbReference>
<keyword evidence="6" id="KW-0239">DNA-directed DNA polymerase</keyword>
<evidence type="ECO:0000256" key="5">
    <source>
        <dbReference type="ARBA" id="ARBA00022705"/>
    </source>
</evidence>
<dbReference type="AlphaFoldDB" id="A0A9D3S305"/>
<evidence type="ECO:0000256" key="3">
    <source>
        <dbReference type="ARBA" id="ARBA00022679"/>
    </source>
</evidence>
<accession>A0A9D3S305</accession>
<evidence type="ECO:0000259" key="10">
    <source>
        <dbReference type="Pfam" id="PF03175"/>
    </source>
</evidence>
<dbReference type="SUPFAM" id="SSF53098">
    <property type="entry name" value="Ribonuclease H-like"/>
    <property type="match status" value="1"/>
</dbReference>
<keyword evidence="4" id="KW-0548">Nucleotidyltransferase</keyword>
<dbReference type="InterPro" id="IPR004868">
    <property type="entry name" value="DNA-dir_DNA_pol_B_mt/vir"/>
</dbReference>
<evidence type="ECO:0000313" key="11">
    <source>
        <dbReference type="EMBL" id="KAG5853544.1"/>
    </source>
</evidence>
<organism evidence="11 12">
    <name type="scientific">Anguilla anguilla</name>
    <name type="common">European freshwater eel</name>
    <name type="synonym">Muraena anguilla</name>
    <dbReference type="NCBI Taxonomy" id="7936"/>
    <lineage>
        <taxon>Eukaryota</taxon>
        <taxon>Metazoa</taxon>
        <taxon>Chordata</taxon>
        <taxon>Craniata</taxon>
        <taxon>Vertebrata</taxon>
        <taxon>Euteleostomi</taxon>
        <taxon>Actinopterygii</taxon>
        <taxon>Neopterygii</taxon>
        <taxon>Teleostei</taxon>
        <taxon>Anguilliformes</taxon>
        <taxon>Anguillidae</taxon>
        <taxon>Anguilla</taxon>
    </lineage>
</organism>
<dbReference type="EMBL" id="JAFIRN010000002">
    <property type="protein sequence ID" value="KAG5853544.1"/>
    <property type="molecule type" value="Genomic_DNA"/>
</dbReference>
<dbReference type="InterPro" id="IPR036397">
    <property type="entry name" value="RNaseH_sf"/>
</dbReference>
<feature type="domain" description="DNA-directed DNA polymerase family B mitochondria/virus" evidence="10">
    <location>
        <begin position="899"/>
        <end position="1006"/>
    </location>
</feature>
<keyword evidence="12" id="KW-1185">Reference proteome</keyword>
<evidence type="ECO:0000256" key="8">
    <source>
        <dbReference type="ARBA" id="ARBA00049244"/>
    </source>
</evidence>
<evidence type="ECO:0000256" key="9">
    <source>
        <dbReference type="SAM" id="MobiDB-lite"/>
    </source>
</evidence>
<dbReference type="SUPFAM" id="SSF56672">
    <property type="entry name" value="DNA/RNA polymerases"/>
    <property type="match status" value="1"/>
</dbReference>
<sequence length="1008" mass="115057">MAQRQQPEQSGRAHSTENINTQILHAIQAITQNNSPQAAENIPNVFINPNLLQLVNNINHDTNDMHEMAGDYFERLNEALANLTAGDGALTPAADSLGFLNDALERLNQEGGNLNESPLTPTSDNPQGSDDVHAAAANSNDDDDGVVTCGPDMVVVQRPSFNCVEIRQRFNFASLHDVDSYEDFYNVLLNLLDHVLYRAMQLARPNDVLQLELRGDTLSEGVSIIANGASVDLDTFLGMVGDLVQSNFEILSDDTLELVVQIVQNPNGGVRRKIATCLRNEILRKKLRHLFVSHNVENNLCFAICLSQMLNPEFTLERVEQDAVHLQTSVGLGVQDMVSFSDIQKFEQLLKVKIVVWYRNAQNVFCKFQTNPEPHPKTVFLYLENEHYFGIKSLKGFLGSAYVCAYCYTPFTAKANHHCKYYCNVCFSAECSSHPLKSVKCKDCRRICRSAFCYTAHKVTKMNNATCKMSAPCDTHKYCEQCGRMYIISSKKPVPHRCSVRRCVNCNDELVADSRHACYIQQVKPEQPSERYVFYDFECRQDDGVHVANFICCIDFNGVRWTAAGDGCVEAFTRRFRTPKYKGYTFIAHNSKGYDGYLIMQHLIKQGVTPSIIAQGSKLLCITDDAFEQRYIDSLSFLTMKLSAMPSALGFENAKKGYFPHFWNTVANQNYTGPYPPPLYYGSNTMSEKERSEFMQWYATVSGRVFDFRKEMSEYCINDVVILREGCLRFRREVLSCTGLDPFQGVTIASVCMKQFCTSFLPKDTLAITTPDNYILKQKSFSTPAIQWLEYLSHRDNVFIQHALNRGEVKFGPYFLDGYSEVGGVRTAFEFHGCLFHGCPQCFDSNTINPLTKQDFGSMYRKSQEKIDILRSTYNLHVVVLWEHEWVRLKKESPEVQTFLLCSDYPERLEPRDALFGGRTNALRLKYKVQEDEQIHYYDFTSLYPFVNKTKVYPTDHPTIIFRDFEPIENYFGLIKAKIYPPRDLYLPVLPYRVSGKLMFPLQVLRRV</sequence>
<dbReference type="PANTHER" id="PTHR33568">
    <property type="entry name" value="DNA POLYMERASE"/>
    <property type="match status" value="1"/>
</dbReference>
<keyword evidence="5" id="KW-0235">DNA replication</keyword>
<comment type="catalytic activity">
    <reaction evidence="8">
        <text>DNA(n) + a 2'-deoxyribonucleoside 5'-triphosphate = DNA(n+1) + diphosphate</text>
        <dbReference type="Rhea" id="RHEA:22508"/>
        <dbReference type="Rhea" id="RHEA-COMP:17339"/>
        <dbReference type="Rhea" id="RHEA-COMP:17340"/>
        <dbReference type="ChEBI" id="CHEBI:33019"/>
        <dbReference type="ChEBI" id="CHEBI:61560"/>
        <dbReference type="ChEBI" id="CHEBI:173112"/>
        <dbReference type="EC" id="2.7.7.7"/>
    </reaction>
</comment>
<evidence type="ECO:0000256" key="4">
    <source>
        <dbReference type="ARBA" id="ARBA00022695"/>
    </source>
</evidence>
<dbReference type="GO" id="GO:0000166">
    <property type="term" value="F:nucleotide binding"/>
    <property type="evidence" value="ECO:0007669"/>
    <property type="project" value="InterPro"/>
</dbReference>
<reference evidence="11" key="1">
    <citation type="submission" date="2021-01" db="EMBL/GenBank/DDBJ databases">
        <title>A chromosome-scale assembly of European eel, Anguilla anguilla.</title>
        <authorList>
            <person name="Henkel C."/>
            <person name="Jong-Raadsen S.A."/>
            <person name="Dufour S."/>
            <person name="Weltzien F.-A."/>
            <person name="Palstra A.P."/>
            <person name="Pelster B."/>
            <person name="Spaink H.P."/>
            <person name="Van Den Thillart G.E."/>
            <person name="Jansen H."/>
            <person name="Zahm M."/>
            <person name="Klopp C."/>
            <person name="Cedric C."/>
            <person name="Louis A."/>
            <person name="Berthelot C."/>
            <person name="Parey E."/>
            <person name="Roest Crollius H."/>
            <person name="Montfort J."/>
            <person name="Robinson-Rechavi M."/>
            <person name="Bucao C."/>
            <person name="Bouchez O."/>
            <person name="Gislard M."/>
            <person name="Lluch J."/>
            <person name="Milhes M."/>
            <person name="Lampietro C."/>
            <person name="Lopez Roques C."/>
            <person name="Donnadieu C."/>
            <person name="Braasch I."/>
            <person name="Desvignes T."/>
            <person name="Postlethwait J."/>
            <person name="Bobe J."/>
            <person name="Guiguen Y."/>
            <person name="Dirks R."/>
        </authorList>
    </citation>
    <scope>NUCLEOTIDE SEQUENCE</scope>
    <source>
        <strain evidence="11">Tag_6206</strain>
        <tissue evidence="11">Liver</tissue>
    </source>
</reference>
<dbReference type="EC" id="2.7.7.7" evidence="2"/>
<dbReference type="Gene3D" id="3.30.420.10">
    <property type="entry name" value="Ribonuclease H-like superfamily/Ribonuclease H"/>
    <property type="match status" value="1"/>
</dbReference>
<evidence type="ECO:0000256" key="7">
    <source>
        <dbReference type="ARBA" id="ARBA00023125"/>
    </source>
</evidence>
<comment type="caution">
    <text evidence="11">The sequence shown here is derived from an EMBL/GenBank/DDBJ whole genome shotgun (WGS) entry which is preliminary data.</text>
</comment>
<keyword evidence="3" id="KW-0808">Transferase</keyword>
<evidence type="ECO:0000256" key="1">
    <source>
        <dbReference type="ARBA" id="ARBA00005755"/>
    </source>
</evidence>
<dbReference type="GO" id="GO:0003887">
    <property type="term" value="F:DNA-directed DNA polymerase activity"/>
    <property type="evidence" value="ECO:0007669"/>
    <property type="project" value="UniProtKB-KW"/>
</dbReference>
<keyword evidence="7" id="KW-0238">DNA-binding</keyword>
<dbReference type="InterPro" id="IPR012337">
    <property type="entry name" value="RNaseH-like_sf"/>
</dbReference>
<dbReference type="PANTHER" id="PTHR33568:SF3">
    <property type="entry name" value="DNA-DIRECTED DNA POLYMERASE"/>
    <property type="match status" value="1"/>
</dbReference>
<dbReference type="Pfam" id="PF03175">
    <property type="entry name" value="DNA_pol_B_2"/>
    <property type="match status" value="2"/>
</dbReference>
<gene>
    <name evidence="11" type="ORF">ANANG_G00027110</name>
</gene>
<proteinExistence type="inferred from homology"/>
<comment type="similarity">
    <text evidence="1">Belongs to the DNA polymerase type-B family.</text>
</comment>
<dbReference type="GO" id="GO:0003677">
    <property type="term" value="F:DNA binding"/>
    <property type="evidence" value="ECO:0007669"/>
    <property type="project" value="UniProtKB-KW"/>
</dbReference>
<evidence type="ECO:0000313" key="12">
    <source>
        <dbReference type="Proteomes" id="UP001044222"/>
    </source>
</evidence>
<evidence type="ECO:0000256" key="2">
    <source>
        <dbReference type="ARBA" id="ARBA00012417"/>
    </source>
</evidence>
<dbReference type="Proteomes" id="UP001044222">
    <property type="component" value="Unassembled WGS sequence"/>
</dbReference>
<feature type="domain" description="DNA-directed DNA polymerase family B mitochondria/virus" evidence="10">
    <location>
        <begin position="580"/>
        <end position="772"/>
    </location>
</feature>
<dbReference type="InterPro" id="IPR043502">
    <property type="entry name" value="DNA/RNA_pol_sf"/>
</dbReference>